<evidence type="ECO:0000313" key="4">
    <source>
        <dbReference type="EMBL" id="KFN51031.1"/>
    </source>
</evidence>
<keyword evidence="2" id="KW-0732">Signal</keyword>
<dbReference type="PANTHER" id="PTHR42776">
    <property type="entry name" value="SERINE PEPTIDASE S9 FAMILY MEMBER"/>
    <property type="match status" value="1"/>
</dbReference>
<dbReference type="GO" id="GO:0006508">
    <property type="term" value="P:proteolysis"/>
    <property type="evidence" value="ECO:0007669"/>
    <property type="project" value="InterPro"/>
</dbReference>
<proteinExistence type="predicted"/>
<dbReference type="RefSeq" id="WP_043797122.1">
    <property type="nucleotide sequence ID" value="NZ_AUFF01000003.1"/>
</dbReference>
<dbReference type="PANTHER" id="PTHR42776:SF27">
    <property type="entry name" value="DIPEPTIDYL PEPTIDASE FAMILY MEMBER 6"/>
    <property type="match status" value="1"/>
</dbReference>
<evidence type="ECO:0000313" key="5">
    <source>
        <dbReference type="Proteomes" id="UP000029391"/>
    </source>
</evidence>
<dbReference type="SUPFAM" id="SSF53474">
    <property type="entry name" value="alpha/beta-Hydrolases"/>
    <property type="match status" value="1"/>
</dbReference>
<protein>
    <recommendedName>
        <fullName evidence="3">Peptidase S9 prolyl oligopeptidase catalytic domain-containing protein</fullName>
    </recommendedName>
</protein>
<feature type="domain" description="Peptidase S9 prolyl oligopeptidase catalytic" evidence="3">
    <location>
        <begin position="448"/>
        <end position="661"/>
    </location>
</feature>
<dbReference type="EMBL" id="AWXU01000010">
    <property type="protein sequence ID" value="KFN51031.1"/>
    <property type="molecule type" value="Genomic_DNA"/>
</dbReference>
<dbReference type="Proteomes" id="UP000029391">
    <property type="component" value="Unassembled WGS sequence"/>
</dbReference>
<dbReference type="Pfam" id="PF00326">
    <property type="entry name" value="Peptidase_S9"/>
    <property type="match status" value="1"/>
</dbReference>
<evidence type="ECO:0000259" key="3">
    <source>
        <dbReference type="Pfam" id="PF00326"/>
    </source>
</evidence>
<organism evidence="4 5">
    <name type="scientific">Arenimonas composti TR7-09 = DSM 18010</name>
    <dbReference type="NCBI Taxonomy" id="1121013"/>
    <lineage>
        <taxon>Bacteria</taxon>
        <taxon>Pseudomonadati</taxon>
        <taxon>Pseudomonadota</taxon>
        <taxon>Gammaproteobacteria</taxon>
        <taxon>Lysobacterales</taxon>
        <taxon>Lysobacteraceae</taxon>
        <taxon>Arenimonas</taxon>
    </lineage>
</organism>
<comment type="caution">
    <text evidence="4">The sequence shown here is derived from an EMBL/GenBank/DDBJ whole genome shotgun (WGS) entry which is preliminary data.</text>
</comment>
<dbReference type="AlphaFoldDB" id="A0A091BH13"/>
<feature type="chain" id="PRO_5001869729" description="Peptidase S9 prolyl oligopeptidase catalytic domain-containing protein" evidence="2">
    <location>
        <begin position="24"/>
        <end position="677"/>
    </location>
</feature>
<keyword evidence="5" id="KW-1185">Reference proteome</keyword>
<dbReference type="InterPro" id="IPR029058">
    <property type="entry name" value="AB_hydrolase_fold"/>
</dbReference>
<evidence type="ECO:0000256" key="2">
    <source>
        <dbReference type="SAM" id="SignalP"/>
    </source>
</evidence>
<keyword evidence="1" id="KW-0378">Hydrolase</keyword>
<accession>A0A091BH13</accession>
<reference evidence="4 5" key="1">
    <citation type="submission" date="2013-09" db="EMBL/GenBank/DDBJ databases">
        <title>Genome sequencing of Arenimonas composti.</title>
        <authorList>
            <person name="Chen F."/>
            <person name="Wang G."/>
        </authorList>
    </citation>
    <scope>NUCLEOTIDE SEQUENCE [LARGE SCALE GENOMIC DNA]</scope>
    <source>
        <strain evidence="4 5">TR7-09</strain>
    </source>
</reference>
<sequence>MNQPLCAVLLAGLFAAVLSPAFAAEARPAPPPVEYFARHPAYSDARISPDGRYLAISVDQGEKDVLTVLRMSDLGLVHVNALPGDKSVAGFRWISDERLVFTAVTKVGSYALPASTGEWFGVNADGSQPQPFIHYGQRSASERRKQIGNERYQMLDSLVDENSRDVLMAAYYPRSSEGAGVVMVRVDTVSGERRNLTRAPAENCGLVLDEKKEARWAVCSQDTDAAGNFDIHSEVWRRGDDGRWVKLNSSAASGRSLRVITTADDGTIYAMQGDGKAPEEFGTIAADGSFRQLFADPVAEISNYVFSPLDGRIIAVVTAAGVPKVHLVDEEHADAEIFASLSQAFPGQLVDFESATRDGRQIIVSVRSDRNPGELYLYDRETGQARFLLKRRAWVEPAQSATVRAFRFTSRDGLTIHGYLTIPAGSDGRNLPLIVNPHGGPMGVRDDWEYNWETQLFASRGYAVLQVNFRGSGGFGKAFQDMAYGNWATGIMNDVLDATHWAIDQGVADRERICIYGGSFGGYAAMMAPAREPGLYACAFGYVGAYSAAIQMQRSDTSRRESGLRYLRRALGATVAEQNAMSPVNHADKLADLPVFLAAGARDPRCPPENTEAMRDALIAVGNTPEGVIIQSGEMHGFYGVDARLSLYSQMLDFFGRHIGGRVDVGDAAAAAEPAAP</sequence>
<dbReference type="STRING" id="1121013.GCA_000426365_01506"/>
<dbReference type="eggNOG" id="COG1506">
    <property type="taxonomic scope" value="Bacteria"/>
</dbReference>
<dbReference type="InterPro" id="IPR001375">
    <property type="entry name" value="Peptidase_S9_cat"/>
</dbReference>
<evidence type="ECO:0000256" key="1">
    <source>
        <dbReference type="ARBA" id="ARBA00022801"/>
    </source>
</evidence>
<dbReference type="GO" id="GO:0004252">
    <property type="term" value="F:serine-type endopeptidase activity"/>
    <property type="evidence" value="ECO:0007669"/>
    <property type="project" value="TreeGrafter"/>
</dbReference>
<dbReference type="Gene3D" id="3.40.50.1820">
    <property type="entry name" value="alpha/beta hydrolase"/>
    <property type="match status" value="1"/>
</dbReference>
<name>A0A091BH13_9GAMM</name>
<feature type="signal peptide" evidence="2">
    <location>
        <begin position="1"/>
        <end position="23"/>
    </location>
</feature>
<dbReference type="OrthoDB" id="4269629at2"/>
<dbReference type="SUPFAM" id="SSF82171">
    <property type="entry name" value="DPP6 N-terminal domain-like"/>
    <property type="match status" value="1"/>
</dbReference>
<gene>
    <name evidence="4" type="ORF">P873_04605</name>
</gene>